<name>A0A078AKE2_STYLE</name>
<feature type="transmembrane region" description="Helical" evidence="1">
    <location>
        <begin position="447"/>
        <end position="464"/>
    </location>
</feature>
<evidence type="ECO:0000313" key="2">
    <source>
        <dbReference type="EMBL" id="CDW82679.1"/>
    </source>
</evidence>
<keyword evidence="1" id="KW-0472">Membrane</keyword>
<evidence type="ECO:0000313" key="3">
    <source>
        <dbReference type="Proteomes" id="UP000039865"/>
    </source>
</evidence>
<keyword evidence="1" id="KW-1133">Transmembrane helix</keyword>
<accession>A0A078AKE2</accession>
<feature type="transmembrane region" description="Helical" evidence="1">
    <location>
        <begin position="571"/>
        <end position="591"/>
    </location>
</feature>
<sequence>MNTLEYRVLVLTLVNSANLINYESNQIVNMTLQLFPKYQIRSSSKSYQSQSDGKNSVVLKTKPAKMTSNIRQKKFKTKVMSTMESKNLQQSKRGTLIDGDEQNLDSLENQIKHKIKAGLYNSYKNDPFVNEDFIISDSYVQFSRKRFIKFFIYHLLYYFYFGPLIYFILLPFENKNFLLNMGFMGFGLGARYQMLQWFPLLIASVIFYSGIDHEYITLTEIAMAYLTIVLRCLIVSIRYATTLQSRIDMQYKRIFTDQENQQEYLGTGWRDIHPLYLDQEIKHSMIRNEVENFFFNFKFIIKINEEYKERFNNYNYYIDHKYEGEKQKIYLLKFYEAVLFGQQNQSVKRKFLSETIDYIPHSIIDIHNSYHEEPTKEDLFMLYSGRQVVKEFILASKHLSQFLHKRVFTSIGYIHAVLPFIINLFLDLHFDQLPQQQLQIKYKSACFWIYTIMLVVVNSVTYSVNQEFLRIGMIDMKRRLFLMRICEYILEPNKHKVKGVFKVFPLINYFDPQTLLSWMDMRQMLLDVGKRFHIRIELYIQMYLIVYILIAAVYLLYFFQIFNFYMEKAMVAILIFEIVNQFVVLYMNFYYGALINEISNNQLLRICELRNVLERLKVDWEKIVCCSRNNAVMMNNTFRLSLLYFDFVSKDQGPERCKEILMESTAVLEVVSFRLEKELQLNPITILGVPLNTTVLKAIQTSVISLIAAMINKKTQLLN</sequence>
<reference evidence="2 3" key="1">
    <citation type="submission" date="2014-06" db="EMBL/GenBank/DDBJ databases">
        <authorList>
            <person name="Swart Estienne"/>
        </authorList>
    </citation>
    <scope>NUCLEOTIDE SEQUENCE [LARGE SCALE GENOMIC DNA]</scope>
    <source>
        <strain evidence="2 3">130c</strain>
    </source>
</reference>
<dbReference type="OMA" id="YTHSSII"/>
<dbReference type="Proteomes" id="UP000039865">
    <property type="component" value="Unassembled WGS sequence"/>
</dbReference>
<protein>
    <recommendedName>
        <fullName evidence="4">Transmembrane protein</fullName>
    </recommendedName>
</protein>
<feature type="transmembrane region" description="Helical" evidence="1">
    <location>
        <begin position="150"/>
        <end position="172"/>
    </location>
</feature>
<gene>
    <name evidence="2" type="primary">Contig7691.g8200</name>
    <name evidence="2" type="ORF">STYLEM_11712</name>
</gene>
<dbReference type="InParanoid" id="A0A078AKE2"/>
<dbReference type="OrthoDB" id="293555at2759"/>
<dbReference type="EMBL" id="CCKQ01011142">
    <property type="protein sequence ID" value="CDW82679.1"/>
    <property type="molecule type" value="Genomic_DNA"/>
</dbReference>
<feature type="transmembrane region" description="Helical" evidence="1">
    <location>
        <begin position="192"/>
        <end position="211"/>
    </location>
</feature>
<feature type="transmembrane region" description="Helical" evidence="1">
    <location>
        <begin position="407"/>
        <end position="426"/>
    </location>
</feature>
<evidence type="ECO:0000256" key="1">
    <source>
        <dbReference type="SAM" id="Phobius"/>
    </source>
</evidence>
<proteinExistence type="predicted"/>
<keyword evidence="3" id="KW-1185">Reference proteome</keyword>
<keyword evidence="1" id="KW-0812">Transmembrane</keyword>
<organism evidence="2 3">
    <name type="scientific">Stylonychia lemnae</name>
    <name type="common">Ciliate</name>
    <dbReference type="NCBI Taxonomy" id="5949"/>
    <lineage>
        <taxon>Eukaryota</taxon>
        <taxon>Sar</taxon>
        <taxon>Alveolata</taxon>
        <taxon>Ciliophora</taxon>
        <taxon>Intramacronucleata</taxon>
        <taxon>Spirotrichea</taxon>
        <taxon>Stichotrichia</taxon>
        <taxon>Sporadotrichida</taxon>
        <taxon>Oxytrichidae</taxon>
        <taxon>Stylonychinae</taxon>
        <taxon>Stylonychia</taxon>
    </lineage>
</organism>
<feature type="transmembrane region" description="Helical" evidence="1">
    <location>
        <begin position="538"/>
        <end position="559"/>
    </location>
</feature>
<evidence type="ECO:0008006" key="4">
    <source>
        <dbReference type="Google" id="ProtNLM"/>
    </source>
</evidence>
<dbReference type="AlphaFoldDB" id="A0A078AKE2"/>